<protein>
    <submittedName>
        <fullName evidence="4">Glycosyl transferase</fullName>
    </submittedName>
</protein>
<evidence type="ECO:0000256" key="1">
    <source>
        <dbReference type="ARBA" id="ARBA00022676"/>
    </source>
</evidence>
<keyword evidence="1" id="KW-0328">Glycosyltransferase</keyword>
<dbReference type="EMBL" id="JOPB01000003">
    <property type="protein sequence ID" value="OUI78968.1"/>
    <property type="molecule type" value="Genomic_DNA"/>
</dbReference>
<feature type="domain" description="Glycosyl transferase family 1" evidence="3">
    <location>
        <begin position="163"/>
        <end position="318"/>
    </location>
</feature>
<evidence type="ECO:0000256" key="2">
    <source>
        <dbReference type="ARBA" id="ARBA00022679"/>
    </source>
</evidence>
<keyword evidence="5" id="KW-1185">Reference proteome</keyword>
<name>A0A251ZWB8_9PROT</name>
<dbReference type="Pfam" id="PF00534">
    <property type="entry name" value="Glycos_transf_1"/>
    <property type="match status" value="1"/>
</dbReference>
<dbReference type="SUPFAM" id="SSF53756">
    <property type="entry name" value="UDP-Glycosyltransferase/glycogen phosphorylase"/>
    <property type="match status" value="1"/>
</dbReference>
<dbReference type="GO" id="GO:0016757">
    <property type="term" value="F:glycosyltransferase activity"/>
    <property type="evidence" value="ECO:0007669"/>
    <property type="project" value="UniProtKB-KW"/>
</dbReference>
<dbReference type="Gene3D" id="3.40.50.2000">
    <property type="entry name" value="Glycogen Phosphorylase B"/>
    <property type="match status" value="2"/>
</dbReference>
<gene>
    <name evidence="4" type="ORF">HK18_06185</name>
</gene>
<dbReference type="InterPro" id="IPR001296">
    <property type="entry name" value="Glyco_trans_1"/>
</dbReference>
<organism evidence="4 5">
    <name type="scientific">Commensalibacter intestini</name>
    <dbReference type="NCBI Taxonomy" id="479936"/>
    <lineage>
        <taxon>Bacteria</taxon>
        <taxon>Pseudomonadati</taxon>
        <taxon>Pseudomonadota</taxon>
        <taxon>Alphaproteobacteria</taxon>
        <taxon>Acetobacterales</taxon>
        <taxon>Acetobacteraceae</taxon>
    </lineage>
</organism>
<accession>A0A251ZWB8</accession>
<dbReference type="PANTHER" id="PTHR12526">
    <property type="entry name" value="GLYCOSYLTRANSFERASE"/>
    <property type="match status" value="1"/>
</dbReference>
<dbReference type="CDD" id="cd03811">
    <property type="entry name" value="GT4_GT28_WabH-like"/>
    <property type="match status" value="1"/>
</dbReference>
<evidence type="ECO:0000313" key="4">
    <source>
        <dbReference type="EMBL" id="OUI78968.1"/>
    </source>
</evidence>
<comment type="caution">
    <text evidence="4">The sequence shown here is derived from an EMBL/GenBank/DDBJ whole genome shotgun (WGS) entry which is preliminary data.</text>
</comment>
<keyword evidence="2 4" id="KW-0808">Transferase</keyword>
<dbReference type="RefSeq" id="WP_086632035.1">
    <property type="nucleotide sequence ID" value="NZ_JOPB01000003.1"/>
</dbReference>
<dbReference type="Proteomes" id="UP000194946">
    <property type="component" value="Unassembled WGS sequence"/>
</dbReference>
<evidence type="ECO:0000259" key="3">
    <source>
        <dbReference type="Pfam" id="PF00534"/>
    </source>
</evidence>
<dbReference type="AlphaFoldDB" id="A0A251ZWB8"/>
<dbReference type="PANTHER" id="PTHR12526:SF510">
    <property type="entry name" value="D-INOSITOL 3-PHOSPHATE GLYCOSYLTRANSFERASE"/>
    <property type="match status" value="1"/>
</dbReference>
<evidence type="ECO:0000313" key="5">
    <source>
        <dbReference type="Proteomes" id="UP000194946"/>
    </source>
</evidence>
<proteinExistence type="predicted"/>
<sequence>MDKLRVAHIMAGAANGGAELFYERLCIAQHEQGLNILSIIRHNPDRLELLKSKGLLPKELSFGGRIDFITKRKMKKMLKDFCPRVAVAWMSRAANFMPVGDWVSVGRLGGFYDLRYYKNCDHLVGNTKGIVKWLLEQGWPEHRAHYVPNFARDFPNVIPQRPHYIPENAPFLLAMGRLHTNKGFDTLIKAIPYIKDAHLLIAGEGDQRDSLQCLANSLGVADRVHMPGWVTDISHILSECDVFVCSSRHEPLGNIVLEAFAATKPVAALASQGPSELIDDGENGLLSPLEDENLLAQSIQKLLDLPEFAQKIAQAGRQKFEQEFSKETVLQQWYNFLSKVEKA</sequence>
<reference evidence="5" key="1">
    <citation type="submission" date="2014-06" db="EMBL/GenBank/DDBJ databases">
        <authorList>
            <person name="Winans N.J."/>
            <person name="Newell P.D."/>
            <person name="Douglas A.E."/>
        </authorList>
    </citation>
    <scope>NUCLEOTIDE SEQUENCE [LARGE SCALE GENOMIC DNA]</scope>
    <source>
        <strain evidence="5">DmL_052</strain>
    </source>
</reference>